<dbReference type="Proteomes" id="UP000233551">
    <property type="component" value="Unassembled WGS sequence"/>
</dbReference>
<dbReference type="EMBL" id="PGOL01006847">
    <property type="protein sequence ID" value="PKI33224.1"/>
    <property type="molecule type" value="Genomic_DNA"/>
</dbReference>
<dbReference type="AlphaFoldDB" id="A0A2I0HNB2"/>
<evidence type="ECO:0000313" key="2">
    <source>
        <dbReference type="EMBL" id="PKI33224.1"/>
    </source>
</evidence>
<accession>A0A2I0HNB2</accession>
<dbReference type="CDD" id="cd09272">
    <property type="entry name" value="RNase_HI_RT_Ty1"/>
    <property type="match status" value="1"/>
</dbReference>
<reference evidence="2 3" key="1">
    <citation type="submission" date="2017-11" db="EMBL/GenBank/DDBJ databases">
        <title>De-novo sequencing of pomegranate (Punica granatum L.) genome.</title>
        <authorList>
            <person name="Akparov Z."/>
            <person name="Amiraslanov A."/>
            <person name="Hajiyeva S."/>
            <person name="Abbasov M."/>
            <person name="Kaur K."/>
            <person name="Hamwieh A."/>
            <person name="Solovyev V."/>
            <person name="Salamov A."/>
            <person name="Braich B."/>
            <person name="Kosarev P."/>
            <person name="Mahmoud A."/>
            <person name="Hajiyev E."/>
            <person name="Babayeva S."/>
            <person name="Izzatullayeva V."/>
            <person name="Mammadov A."/>
            <person name="Mammadov A."/>
            <person name="Sharifova S."/>
            <person name="Ojaghi J."/>
            <person name="Eynullazada K."/>
            <person name="Bayramov B."/>
            <person name="Abdulazimova A."/>
            <person name="Shahmuradov I."/>
        </authorList>
    </citation>
    <scope>NUCLEOTIDE SEQUENCE [LARGE SCALE GENOMIC DNA]</scope>
    <source>
        <strain evidence="3">cv. AG2017</strain>
        <tissue evidence="2">Leaf</tissue>
    </source>
</reference>
<keyword evidence="3" id="KW-1185">Reference proteome</keyword>
<name>A0A2I0HNB2_PUNGR</name>
<dbReference type="STRING" id="22663.A0A2I0HNB2"/>
<sequence length="247" mass="27570">MTKREGKVESSGKGMQDSAVYKIGSSDSTGVQITSCLLNGENYLTWSRAMTIALTAKRKLGFVDGKIPKPSPSDSNLESWEMCNSLVLAWIFNGLERELQPSAAYATEAKMLWDDLKERYYSGIKTLWDELETYLELPGCSCEAATRYVAQKEKEKDPCQPHWDAAMRVVHYLKQSPRHEIFIQPDSLDLVAYCDLDWAGCSTTRQSVTGYFITLGGSPVSWKTKKQTTVSRSSAKAEYRAMAATAS</sequence>
<organism evidence="2 3">
    <name type="scientific">Punica granatum</name>
    <name type="common">Pomegranate</name>
    <dbReference type="NCBI Taxonomy" id="22663"/>
    <lineage>
        <taxon>Eukaryota</taxon>
        <taxon>Viridiplantae</taxon>
        <taxon>Streptophyta</taxon>
        <taxon>Embryophyta</taxon>
        <taxon>Tracheophyta</taxon>
        <taxon>Spermatophyta</taxon>
        <taxon>Magnoliopsida</taxon>
        <taxon>eudicotyledons</taxon>
        <taxon>Gunneridae</taxon>
        <taxon>Pentapetalae</taxon>
        <taxon>rosids</taxon>
        <taxon>malvids</taxon>
        <taxon>Myrtales</taxon>
        <taxon>Lythraceae</taxon>
        <taxon>Punica</taxon>
    </lineage>
</organism>
<dbReference type="InterPro" id="IPR029472">
    <property type="entry name" value="Copia-like_N"/>
</dbReference>
<protein>
    <recommendedName>
        <fullName evidence="1">Retrotransposon Copia-like N-terminal domain-containing protein</fullName>
    </recommendedName>
</protein>
<dbReference type="PANTHER" id="PTHR37610:SF97">
    <property type="entry name" value="RETROTRANSPOSON GAG DOMAIN-CONTAINING PROTEIN"/>
    <property type="match status" value="1"/>
</dbReference>
<dbReference type="PANTHER" id="PTHR37610">
    <property type="entry name" value="CCHC-TYPE DOMAIN-CONTAINING PROTEIN"/>
    <property type="match status" value="1"/>
</dbReference>
<evidence type="ECO:0000313" key="3">
    <source>
        <dbReference type="Proteomes" id="UP000233551"/>
    </source>
</evidence>
<evidence type="ECO:0000259" key="1">
    <source>
        <dbReference type="Pfam" id="PF14244"/>
    </source>
</evidence>
<feature type="domain" description="Retrotransposon Copia-like N-terminal" evidence="1">
    <location>
        <begin position="25"/>
        <end position="71"/>
    </location>
</feature>
<comment type="caution">
    <text evidence="2">The sequence shown here is derived from an EMBL/GenBank/DDBJ whole genome shotgun (WGS) entry which is preliminary data.</text>
</comment>
<dbReference type="Pfam" id="PF14244">
    <property type="entry name" value="Retrotran_gag_3"/>
    <property type="match status" value="1"/>
</dbReference>
<gene>
    <name evidence="2" type="ORF">CRG98_046393</name>
</gene>
<proteinExistence type="predicted"/>